<dbReference type="OrthoDB" id="6083730at2759"/>
<comment type="caution">
    <text evidence="9">The sequence shown here is derived from an EMBL/GenBank/DDBJ whole genome shotgun (WGS) entry which is preliminary data.</text>
</comment>
<proteinExistence type="predicted"/>
<feature type="chain" id="PRO_5013215724" description="WSC domain-containing protein" evidence="7">
    <location>
        <begin position="29"/>
        <end position="232"/>
    </location>
</feature>
<keyword evidence="5" id="KW-0472">Membrane</keyword>
<evidence type="ECO:0000256" key="4">
    <source>
        <dbReference type="ARBA" id="ARBA00022989"/>
    </source>
</evidence>
<evidence type="ECO:0000256" key="7">
    <source>
        <dbReference type="SAM" id="SignalP"/>
    </source>
</evidence>
<evidence type="ECO:0000256" key="5">
    <source>
        <dbReference type="ARBA" id="ARBA00023136"/>
    </source>
</evidence>
<dbReference type="PROSITE" id="PS51212">
    <property type="entry name" value="WSC"/>
    <property type="match status" value="2"/>
</dbReference>
<keyword evidence="4" id="KW-1133">Transmembrane helix</keyword>
<name>A0A267GZP8_9PLAT</name>
<accession>A0A267GZP8</accession>
<dbReference type="EMBL" id="NIVC01000084">
    <property type="protein sequence ID" value="PAA91521.1"/>
    <property type="molecule type" value="Genomic_DNA"/>
</dbReference>
<sequence length="232" mass="25423">MQRSLATGTAVLLISAAILANFFTHVESLKTNSNYQYQGCFPEAPYAQVAPLKDKVDNSSKMTADVCAEQCALNDYAYFGLQRGSECWCGNWIKAPKLIPSFCKTICTGSSAETCGGKGYVQIYKGVRTASLMIPAPMVGCFVDDGSNNILVTQAATDVSMNQRFCARICNKQYTASFFGLLNGTKCYCGNEIVKEDYLTNKRYCNLNCPGNRKEKCGGEIGMLAFEIFFSE</sequence>
<comment type="subcellular location">
    <subcellularLocation>
        <location evidence="1">Membrane</location>
        <topology evidence="1">Single-pass membrane protein</topology>
    </subcellularLocation>
</comment>
<dbReference type="AlphaFoldDB" id="A0A267GZP8"/>
<evidence type="ECO:0000313" key="10">
    <source>
        <dbReference type="Proteomes" id="UP000215902"/>
    </source>
</evidence>
<gene>
    <name evidence="9" type="ORF">BOX15_Mlig003972g2</name>
</gene>
<dbReference type="GO" id="GO:0005886">
    <property type="term" value="C:plasma membrane"/>
    <property type="evidence" value="ECO:0007669"/>
    <property type="project" value="TreeGrafter"/>
</dbReference>
<reference evidence="9 10" key="1">
    <citation type="submission" date="2017-06" db="EMBL/GenBank/DDBJ databases">
        <title>A platform for efficient transgenesis in Macrostomum lignano, a flatworm model organism for stem cell research.</title>
        <authorList>
            <person name="Berezikov E."/>
        </authorList>
    </citation>
    <scope>NUCLEOTIDE SEQUENCE [LARGE SCALE GENOMIC DNA]</scope>
    <source>
        <strain evidence="9">DV1</strain>
        <tissue evidence="9">Whole organism</tissue>
    </source>
</reference>
<evidence type="ECO:0000256" key="2">
    <source>
        <dbReference type="ARBA" id="ARBA00022692"/>
    </source>
</evidence>
<dbReference type="STRING" id="282301.A0A267GZP8"/>
<evidence type="ECO:0000256" key="1">
    <source>
        <dbReference type="ARBA" id="ARBA00004167"/>
    </source>
</evidence>
<keyword evidence="2" id="KW-0812">Transmembrane</keyword>
<feature type="domain" description="WSC" evidence="8">
    <location>
        <begin position="135"/>
        <end position="232"/>
    </location>
</feature>
<dbReference type="InterPro" id="IPR002889">
    <property type="entry name" value="WSC_carb-bd"/>
</dbReference>
<feature type="signal peptide" evidence="7">
    <location>
        <begin position="1"/>
        <end position="28"/>
    </location>
</feature>
<organism evidence="9 10">
    <name type="scientific">Macrostomum lignano</name>
    <dbReference type="NCBI Taxonomy" id="282301"/>
    <lineage>
        <taxon>Eukaryota</taxon>
        <taxon>Metazoa</taxon>
        <taxon>Spiralia</taxon>
        <taxon>Lophotrochozoa</taxon>
        <taxon>Platyhelminthes</taxon>
        <taxon>Rhabditophora</taxon>
        <taxon>Macrostomorpha</taxon>
        <taxon>Macrostomida</taxon>
        <taxon>Macrostomidae</taxon>
        <taxon>Macrostomum</taxon>
    </lineage>
</organism>
<dbReference type="Proteomes" id="UP000215902">
    <property type="component" value="Unassembled WGS sequence"/>
</dbReference>
<dbReference type="InterPro" id="IPR051836">
    <property type="entry name" value="Kremen_rcpt"/>
</dbReference>
<evidence type="ECO:0000259" key="8">
    <source>
        <dbReference type="PROSITE" id="PS51212"/>
    </source>
</evidence>
<feature type="domain" description="WSC" evidence="8">
    <location>
        <begin position="34"/>
        <end position="127"/>
    </location>
</feature>
<keyword evidence="6" id="KW-0325">Glycoprotein</keyword>
<evidence type="ECO:0000256" key="6">
    <source>
        <dbReference type="ARBA" id="ARBA00023180"/>
    </source>
</evidence>
<dbReference type="Pfam" id="PF01822">
    <property type="entry name" value="WSC"/>
    <property type="match status" value="2"/>
</dbReference>
<evidence type="ECO:0000313" key="9">
    <source>
        <dbReference type="EMBL" id="PAA91521.1"/>
    </source>
</evidence>
<keyword evidence="3 7" id="KW-0732">Signal</keyword>
<dbReference type="PANTHER" id="PTHR24269:SF16">
    <property type="entry name" value="PROTEIN SLG1"/>
    <property type="match status" value="1"/>
</dbReference>
<keyword evidence="10" id="KW-1185">Reference proteome</keyword>
<dbReference type="PANTHER" id="PTHR24269">
    <property type="entry name" value="KREMEN PROTEIN"/>
    <property type="match status" value="1"/>
</dbReference>
<dbReference type="SMART" id="SM00321">
    <property type="entry name" value="WSC"/>
    <property type="match status" value="2"/>
</dbReference>
<protein>
    <recommendedName>
        <fullName evidence="8">WSC domain-containing protein</fullName>
    </recommendedName>
</protein>
<evidence type="ECO:0000256" key="3">
    <source>
        <dbReference type="ARBA" id="ARBA00022729"/>
    </source>
</evidence>